<dbReference type="Pfam" id="PF00043">
    <property type="entry name" value="GST_C"/>
    <property type="match status" value="1"/>
</dbReference>
<dbReference type="OrthoDB" id="422574at2759"/>
<evidence type="ECO:0000313" key="4">
    <source>
        <dbReference type="Proteomes" id="UP000664132"/>
    </source>
</evidence>
<evidence type="ECO:0000313" key="3">
    <source>
        <dbReference type="EMBL" id="KAG4410695.1"/>
    </source>
</evidence>
<dbReference type="PANTHER" id="PTHR44051">
    <property type="entry name" value="GLUTATHIONE S-TRANSFERASE-RELATED"/>
    <property type="match status" value="1"/>
</dbReference>
<dbReference type="PROSITE" id="PS50405">
    <property type="entry name" value="GST_CTER"/>
    <property type="match status" value="1"/>
</dbReference>
<feature type="non-terminal residue" evidence="3">
    <location>
        <position position="128"/>
    </location>
</feature>
<dbReference type="EMBL" id="JAFJYH010000614">
    <property type="protein sequence ID" value="KAG4410695.1"/>
    <property type="molecule type" value="Genomic_DNA"/>
</dbReference>
<comment type="caution">
    <text evidence="3">The sequence shown here is derived from an EMBL/GenBank/DDBJ whole genome shotgun (WGS) entry which is preliminary data.</text>
</comment>
<reference evidence="3" key="1">
    <citation type="submission" date="2021-02" db="EMBL/GenBank/DDBJ databases">
        <title>Genome sequence Cadophora malorum strain M34.</title>
        <authorList>
            <person name="Stefanovic E."/>
            <person name="Vu D."/>
            <person name="Scully C."/>
            <person name="Dijksterhuis J."/>
            <person name="Roader J."/>
            <person name="Houbraken J."/>
        </authorList>
    </citation>
    <scope>NUCLEOTIDE SEQUENCE</scope>
    <source>
        <strain evidence="3">M34</strain>
    </source>
</reference>
<dbReference type="InterPro" id="IPR036282">
    <property type="entry name" value="Glutathione-S-Trfase_C_sf"/>
</dbReference>
<gene>
    <name evidence="3" type="ORF">IFR04_016171</name>
</gene>
<dbReference type="Gene3D" id="1.20.1050.10">
    <property type="match status" value="1"/>
</dbReference>
<feature type="region of interest" description="Disordered" evidence="1">
    <location>
        <begin position="1"/>
        <end position="36"/>
    </location>
</feature>
<dbReference type="SUPFAM" id="SSF47616">
    <property type="entry name" value="GST C-terminal domain-like"/>
    <property type="match status" value="1"/>
</dbReference>
<organism evidence="3 4">
    <name type="scientific">Cadophora malorum</name>
    <dbReference type="NCBI Taxonomy" id="108018"/>
    <lineage>
        <taxon>Eukaryota</taxon>
        <taxon>Fungi</taxon>
        <taxon>Dikarya</taxon>
        <taxon>Ascomycota</taxon>
        <taxon>Pezizomycotina</taxon>
        <taxon>Leotiomycetes</taxon>
        <taxon>Helotiales</taxon>
        <taxon>Ploettnerulaceae</taxon>
        <taxon>Cadophora</taxon>
    </lineage>
</organism>
<accession>A0A8H7VYS7</accession>
<evidence type="ECO:0000256" key="1">
    <source>
        <dbReference type="SAM" id="MobiDB-lite"/>
    </source>
</evidence>
<feature type="compositionally biased region" description="Low complexity" evidence="1">
    <location>
        <begin position="15"/>
        <end position="25"/>
    </location>
</feature>
<dbReference type="InterPro" id="IPR004046">
    <property type="entry name" value="GST_C"/>
</dbReference>
<dbReference type="Proteomes" id="UP000664132">
    <property type="component" value="Unassembled WGS sequence"/>
</dbReference>
<sequence length="128" mass="14536">VLEHRLAQQKSANHTAAGTQASTAGGDKKKAEGGGPWIVGDKLTIADIACFSWVNWAEWAGVSLDEFPEVRDWAERINARPAIKRGLDVPEPFKMKEKMKTKEGEREFEEHHSRWVMDGQKKDQERHK</sequence>
<feature type="domain" description="GST C-terminal" evidence="2">
    <location>
        <begin position="1"/>
        <end position="108"/>
    </location>
</feature>
<dbReference type="InterPro" id="IPR010987">
    <property type="entry name" value="Glutathione-S-Trfase_C-like"/>
</dbReference>
<dbReference type="PANTHER" id="PTHR44051:SF8">
    <property type="entry name" value="GLUTATHIONE S-TRANSFERASE GSTA"/>
    <property type="match status" value="1"/>
</dbReference>
<evidence type="ECO:0000259" key="2">
    <source>
        <dbReference type="PROSITE" id="PS50405"/>
    </source>
</evidence>
<proteinExistence type="predicted"/>
<feature type="region of interest" description="Disordered" evidence="1">
    <location>
        <begin position="94"/>
        <end position="128"/>
    </location>
</feature>
<dbReference type="AlphaFoldDB" id="A0A8H7VYS7"/>
<name>A0A8H7VYS7_9HELO</name>
<keyword evidence="4" id="KW-1185">Reference proteome</keyword>
<protein>
    <recommendedName>
        <fullName evidence="2">GST C-terminal domain-containing protein</fullName>
    </recommendedName>
</protein>